<dbReference type="InterPro" id="IPR002104">
    <property type="entry name" value="Integrase_catalytic"/>
</dbReference>
<organism evidence="6 7">
    <name type="scientific">Micrococcus luteus (strain ATCC 4698 / DSM 20030 / JCM 1464 / CCM 169 / CCUG 5858 / IAM 1056 / NBRC 3333 / NCIMB 9278 / NCTC 2665 / VKM Ac-2230)</name>
    <name type="common">Micrococcus lysodeikticus</name>
    <dbReference type="NCBI Taxonomy" id="465515"/>
    <lineage>
        <taxon>Bacteria</taxon>
        <taxon>Bacillati</taxon>
        <taxon>Actinomycetota</taxon>
        <taxon>Actinomycetes</taxon>
        <taxon>Micrococcales</taxon>
        <taxon>Micrococcaceae</taxon>
        <taxon>Micrococcus</taxon>
    </lineage>
</organism>
<evidence type="ECO:0000259" key="5">
    <source>
        <dbReference type="PROSITE" id="PS51898"/>
    </source>
</evidence>
<sequence length="491" mass="55665">MSAPSPLAPEQPSRAGRERRRTSLQTNSWDAEYGKDVWRLRELGIKDRRLARITFEDIPQPWLKALAKRWARWRLATGLGVVSVSSGTRAIAHFGQFLADVAPSVQGLADLDRDLLERYLAHLHARFSGTVKHRMLIGQLNLFFTTIRQHGWDDSLPSTVMFFSEDFPKEAIRQPRALSETVMAQLENPDNLAKWNNAAYELITLILMGCGLRITDTVRLPTDCIVYDGEGAPYLRYLNHKMKREALVPIDADLAEAITAQRRRVHERWPGGEPVLFPRVTDNDDGQESVGDGVYRKALHSWLKRCDIRDEHGRPVRVVPHSFRHTLGTRLINRDVPQEVVRRILDHDSHVMTAHYARLSDTTIRRHWEAARKVNIKGETVTLDPDGPLAEAAWAKQRVGRATQALPNGFCGLPVQQSCPHANACLSCPMFITTSEFLPEHRQHRRQVVQIITAAEARGQQRLIEMNQQVLGNLDQIISTLEDDQDGEAST</sequence>
<keyword evidence="2" id="KW-0238">DNA-binding</keyword>
<name>A0A7Z7KJE3_MICLC</name>
<evidence type="ECO:0000256" key="2">
    <source>
        <dbReference type="ARBA" id="ARBA00023125"/>
    </source>
</evidence>
<keyword evidence="3" id="KW-0233">DNA recombination</keyword>
<dbReference type="Pfam" id="PF00589">
    <property type="entry name" value="Phage_integrase"/>
    <property type="match status" value="1"/>
</dbReference>
<gene>
    <name evidence="6" type="ORF">NCTC2665_00742</name>
</gene>
<feature type="region of interest" description="Disordered" evidence="4">
    <location>
        <begin position="1"/>
        <end position="25"/>
    </location>
</feature>
<reference evidence="6 7" key="1">
    <citation type="submission" date="2018-06" db="EMBL/GenBank/DDBJ databases">
        <authorList>
            <consortium name="Pathogen Informatics"/>
            <person name="Doyle S."/>
        </authorList>
    </citation>
    <scope>NUCLEOTIDE SEQUENCE [LARGE SCALE GENOMIC DNA]</scope>
    <source>
        <strain evidence="6 7">NCTC2665</strain>
    </source>
</reference>
<dbReference type="PROSITE" id="PS51898">
    <property type="entry name" value="TYR_RECOMBINASE"/>
    <property type="match status" value="1"/>
</dbReference>
<feature type="domain" description="Tyr recombinase" evidence="5">
    <location>
        <begin position="173"/>
        <end position="369"/>
    </location>
</feature>
<accession>A0A7Z7KJE3</accession>
<dbReference type="GeneID" id="93343921"/>
<evidence type="ECO:0000256" key="1">
    <source>
        <dbReference type="ARBA" id="ARBA00008857"/>
    </source>
</evidence>
<dbReference type="InterPro" id="IPR050090">
    <property type="entry name" value="Tyrosine_recombinase_XerCD"/>
</dbReference>
<evidence type="ECO:0000313" key="6">
    <source>
        <dbReference type="EMBL" id="SQG47971.1"/>
    </source>
</evidence>
<dbReference type="GO" id="GO:0015074">
    <property type="term" value="P:DNA integration"/>
    <property type="evidence" value="ECO:0007669"/>
    <property type="project" value="InterPro"/>
</dbReference>
<dbReference type="PANTHER" id="PTHR30349">
    <property type="entry name" value="PHAGE INTEGRASE-RELATED"/>
    <property type="match status" value="1"/>
</dbReference>
<dbReference type="GO" id="GO:0006310">
    <property type="term" value="P:DNA recombination"/>
    <property type="evidence" value="ECO:0007669"/>
    <property type="project" value="UniProtKB-KW"/>
</dbReference>
<comment type="similarity">
    <text evidence="1">Belongs to the 'phage' integrase family.</text>
</comment>
<evidence type="ECO:0000256" key="4">
    <source>
        <dbReference type="SAM" id="MobiDB-lite"/>
    </source>
</evidence>
<dbReference type="EMBL" id="LS483396">
    <property type="protein sequence ID" value="SQG47971.1"/>
    <property type="molecule type" value="Genomic_DNA"/>
</dbReference>
<evidence type="ECO:0000256" key="3">
    <source>
        <dbReference type="ARBA" id="ARBA00023172"/>
    </source>
</evidence>
<dbReference type="GO" id="GO:0003677">
    <property type="term" value="F:DNA binding"/>
    <property type="evidence" value="ECO:0007669"/>
    <property type="project" value="UniProtKB-KW"/>
</dbReference>
<proteinExistence type="inferred from homology"/>
<evidence type="ECO:0000313" key="7">
    <source>
        <dbReference type="Proteomes" id="UP000248985"/>
    </source>
</evidence>
<dbReference type="PANTHER" id="PTHR30349:SF41">
    <property type="entry name" value="INTEGRASE_RECOMBINASE PROTEIN MJ0367-RELATED"/>
    <property type="match status" value="1"/>
</dbReference>
<dbReference type="Proteomes" id="UP000248985">
    <property type="component" value="Chromosome 1"/>
</dbReference>
<protein>
    <submittedName>
        <fullName evidence="6">Site-specific tyrosine recombinase XerD</fullName>
    </submittedName>
</protein>
<dbReference type="AlphaFoldDB" id="A0A7Z7KJE3"/>
<dbReference type="InterPro" id="IPR011010">
    <property type="entry name" value="DNA_brk_join_enz"/>
</dbReference>
<dbReference type="RefSeq" id="WP_231936613.1">
    <property type="nucleotide sequence ID" value="NC_012803.1"/>
</dbReference>
<dbReference type="SUPFAM" id="SSF56349">
    <property type="entry name" value="DNA breaking-rejoining enzymes"/>
    <property type="match status" value="1"/>
</dbReference>
<dbReference type="CDD" id="cd00397">
    <property type="entry name" value="DNA_BRE_C"/>
    <property type="match status" value="1"/>
</dbReference>
<dbReference type="Gene3D" id="1.10.443.10">
    <property type="entry name" value="Intergrase catalytic core"/>
    <property type="match status" value="1"/>
</dbReference>
<dbReference type="InterPro" id="IPR013762">
    <property type="entry name" value="Integrase-like_cat_sf"/>
</dbReference>